<evidence type="ECO:0000259" key="3">
    <source>
        <dbReference type="SMART" id="SM00560"/>
    </source>
</evidence>
<dbReference type="GO" id="GO:0004553">
    <property type="term" value="F:hydrolase activity, hydrolyzing O-glycosyl compounds"/>
    <property type="evidence" value="ECO:0007669"/>
    <property type="project" value="UniProtKB-ARBA"/>
</dbReference>
<name>F5J3R8_9BACT</name>
<dbReference type="PROSITE" id="PS51257">
    <property type="entry name" value="PROKAR_LIPOPROTEIN"/>
    <property type="match status" value="1"/>
</dbReference>
<evidence type="ECO:0000313" key="4">
    <source>
        <dbReference type="EMBL" id="EGJ99616.1"/>
    </source>
</evidence>
<dbReference type="InterPro" id="IPR006558">
    <property type="entry name" value="LamG-like"/>
</dbReference>
<dbReference type="STRING" id="742766.HMPREF9455_03985"/>
<dbReference type="EMBL" id="ADLV01000055">
    <property type="protein sequence ID" value="EGJ99616.1"/>
    <property type="molecule type" value="Genomic_DNA"/>
</dbReference>
<evidence type="ECO:0000256" key="2">
    <source>
        <dbReference type="ARBA" id="ARBA00023157"/>
    </source>
</evidence>
<comment type="caution">
    <text evidence="4">The sequence shown here is derived from an EMBL/GenBank/DDBJ whole genome shotgun (WGS) entry which is preliminary data.</text>
</comment>
<dbReference type="SMART" id="SM00560">
    <property type="entry name" value="LamGL"/>
    <property type="match status" value="1"/>
</dbReference>
<dbReference type="HOGENOM" id="CLU_741148_0_0_10"/>
<keyword evidence="1" id="KW-0732">Signal</keyword>
<evidence type="ECO:0000313" key="5">
    <source>
        <dbReference type="Proteomes" id="UP000004913"/>
    </source>
</evidence>
<dbReference type="Proteomes" id="UP000004913">
    <property type="component" value="Unassembled WGS sequence"/>
</dbReference>
<evidence type="ECO:0000256" key="1">
    <source>
        <dbReference type="ARBA" id="ARBA00022729"/>
    </source>
</evidence>
<dbReference type="Pfam" id="PF13385">
    <property type="entry name" value="Laminin_G_3"/>
    <property type="match status" value="1"/>
</dbReference>
<feature type="domain" description="LamG-like jellyroll fold" evidence="3">
    <location>
        <begin position="151"/>
        <end position="304"/>
    </location>
</feature>
<protein>
    <recommendedName>
        <fullName evidence="3">LamG-like jellyroll fold domain-containing protein</fullName>
    </recommendedName>
</protein>
<dbReference type="GO" id="GO:0005975">
    <property type="term" value="P:carbohydrate metabolic process"/>
    <property type="evidence" value="ECO:0007669"/>
    <property type="project" value="UniProtKB-ARBA"/>
</dbReference>
<organism evidence="4 5">
    <name type="scientific">Dysgonomonas gadei ATCC BAA-286</name>
    <dbReference type="NCBI Taxonomy" id="742766"/>
    <lineage>
        <taxon>Bacteria</taxon>
        <taxon>Pseudomonadati</taxon>
        <taxon>Bacteroidota</taxon>
        <taxon>Bacteroidia</taxon>
        <taxon>Bacteroidales</taxon>
        <taxon>Dysgonomonadaceae</taxon>
        <taxon>Dysgonomonas</taxon>
    </lineage>
</organism>
<dbReference type="AlphaFoldDB" id="F5J3R8"/>
<gene>
    <name evidence="4" type="ORF">HMPREF9455_03985</name>
</gene>
<dbReference type="Gene3D" id="2.60.120.200">
    <property type="match status" value="1"/>
</dbReference>
<dbReference type="SUPFAM" id="SSF49899">
    <property type="entry name" value="Concanavalin A-like lectins/glucanases"/>
    <property type="match status" value="1"/>
</dbReference>
<keyword evidence="5" id="KW-1185">Reference proteome</keyword>
<accession>F5J3R8</accession>
<dbReference type="eggNOG" id="COG2931">
    <property type="taxonomic scope" value="Bacteria"/>
</dbReference>
<reference evidence="4 5" key="1">
    <citation type="submission" date="2011-04" db="EMBL/GenBank/DDBJ databases">
        <title>The Genome Sequence of Dysgonomonas gadei ATCC BAA-286.</title>
        <authorList>
            <consortium name="The Broad Institute Genome Sequencing Platform"/>
            <person name="Earl A."/>
            <person name="Ward D."/>
            <person name="Feldgarden M."/>
            <person name="Gevers D."/>
            <person name="Pudlo N."/>
            <person name="Martens E."/>
            <person name="Allen-Vercoe E."/>
            <person name="Young S.K."/>
            <person name="Zeng Q."/>
            <person name="Gargeya S."/>
            <person name="Fitzgerald M."/>
            <person name="Haas B."/>
            <person name="Abouelleil A."/>
            <person name="Alvarado L."/>
            <person name="Arachchi H.M."/>
            <person name="Berlin A."/>
            <person name="Brown A."/>
            <person name="Chapman S.B."/>
            <person name="Chen Z."/>
            <person name="Dunbar C."/>
            <person name="Freedman E."/>
            <person name="Gearin G."/>
            <person name="Gellesch M."/>
            <person name="Goldberg J."/>
            <person name="Griggs A."/>
            <person name="Gujja S."/>
            <person name="Heiman D."/>
            <person name="Howarth C."/>
            <person name="Larson L."/>
            <person name="Lui A."/>
            <person name="MacDonald P.J.P."/>
            <person name="Mehta T."/>
            <person name="Montmayeur A."/>
            <person name="Murphy C."/>
            <person name="Neiman D."/>
            <person name="Pearson M."/>
            <person name="Priest M."/>
            <person name="Roberts A."/>
            <person name="Saif S."/>
            <person name="Shea T."/>
            <person name="Shenoy N."/>
            <person name="Sisk P."/>
            <person name="Stolte C."/>
            <person name="Sykes S."/>
            <person name="Yandava C."/>
            <person name="Wortman J."/>
            <person name="Nusbaum C."/>
            <person name="Birren B."/>
        </authorList>
    </citation>
    <scope>NUCLEOTIDE SEQUENCE [LARGE SCALE GENOMIC DNA]</scope>
    <source>
        <strain evidence="4 5">ATCC BAA-286</strain>
    </source>
</reference>
<proteinExistence type="predicted"/>
<sequence>MNFFDKRKNPGMKISFLLLVFFIAFSCSDKKDNVADINLDCLYSHLSDMQNMLDTAKIGTEDGTFPKENANNLLQAIEDLKTGISKAKAGMFVLQFEIDNYCVASDKAIAEFMNSYQMTLPAGSAGELLVFGIDKKGYIDFGESAAYGGSNTFTVESWLKYDANFFEFAIGDFIATFSHDGNGVKQGWMINFMGSNLRMTMGMGPQQDRVLEWGKAYPETYGQWMHLAAVYDESAASEQLKMYINGELFFSKTNDIYDGATLQKYQPNTRNLKMYAFMEPEDNNRCMTGYMKKFRLWSKAKTQTEIQTLMNSDVTGTEANLTCAWDFTIVPADNTNIPDKTGKHTAKLVGSYKWKPVAQ</sequence>
<dbReference type="InterPro" id="IPR013320">
    <property type="entry name" value="ConA-like_dom_sf"/>
</dbReference>
<keyword evidence="2" id="KW-1015">Disulfide bond</keyword>